<keyword evidence="3" id="KW-1185">Reference proteome</keyword>
<evidence type="ECO:0000313" key="3">
    <source>
        <dbReference type="Proteomes" id="UP000190831"/>
    </source>
</evidence>
<feature type="transmembrane region" description="Helical" evidence="1">
    <location>
        <begin position="83"/>
        <end position="104"/>
    </location>
</feature>
<gene>
    <name evidence="2" type="ORF">LAFE_0G17370G</name>
</gene>
<proteinExistence type="predicted"/>
<accession>A0A1G4MIP1</accession>
<dbReference type="AlphaFoldDB" id="A0A1G4MIP1"/>
<organism evidence="2 3">
    <name type="scientific">Lachancea fermentati</name>
    <name type="common">Zygosaccharomyces fermentati</name>
    <dbReference type="NCBI Taxonomy" id="4955"/>
    <lineage>
        <taxon>Eukaryota</taxon>
        <taxon>Fungi</taxon>
        <taxon>Dikarya</taxon>
        <taxon>Ascomycota</taxon>
        <taxon>Saccharomycotina</taxon>
        <taxon>Saccharomycetes</taxon>
        <taxon>Saccharomycetales</taxon>
        <taxon>Saccharomycetaceae</taxon>
        <taxon>Lachancea</taxon>
    </lineage>
</organism>
<dbReference type="EMBL" id="LT598486">
    <property type="protein sequence ID" value="SCW03749.1"/>
    <property type="molecule type" value="Genomic_DNA"/>
</dbReference>
<dbReference type="PANTHER" id="PTHR28029">
    <property type="entry name" value="PROTEIN ILM1"/>
    <property type="match status" value="1"/>
</dbReference>
<sequence length="175" mass="20212">MGILSSVNLIFARSAFLLFLAFSCLKDVNIILENPSVLLLTQAMDLPALVLSAYSAQLGLFSLFFFLMAVNDIIPLLEKNTKYFQSIVPLRSMIFFIITALSYYWQDNLYIHNNAVFIYSFCELWINFLIFSAVREERVEEFKTRNEITLEEPVEEVDIVMTSSQELEAAEYDED</sequence>
<dbReference type="OrthoDB" id="5299849at2759"/>
<keyword evidence="1" id="KW-0472">Membrane</keyword>
<dbReference type="OMA" id="CDLMWQF"/>
<protein>
    <submittedName>
        <fullName evidence="2">LAFE_0G17370g1_1</fullName>
    </submittedName>
</protein>
<feature type="transmembrane region" description="Helical" evidence="1">
    <location>
        <begin position="116"/>
        <end position="134"/>
    </location>
</feature>
<keyword evidence="1" id="KW-1133">Transmembrane helix</keyword>
<evidence type="ECO:0000256" key="1">
    <source>
        <dbReference type="SAM" id="Phobius"/>
    </source>
</evidence>
<dbReference type="InterPro" id="IPR018815">
    <property type="entry name" value="Incr_loss_mito_DNA_1"/>
</dbReference>
<reference evidence="2 3" key="1">
    <citation type="submission" date="2016-03" db="EMBL/GenBank/DDBJ databases">
        <authorList>
            <person name="Devillers H."/>
        </authorList>
    </citation>
    <scope>NUCLEOTIDE SEQUENCE [LARGE SCALE GENOMIC DNA]</scope>
    <source>
        <strain evidence="2">CBS 6772</strain>
    </source>
</reference>
<feature type="transmembrane region" description="Helical" evidence="1">
    <location>
        <begin position="49"/>
        <end position="71"/>
    </location>
</feature>
<dbReference type="Pfam" id="PF10311">
    <property type="entry name" value="Ilm1"/>
    <property type="match status" value="1"/>
</dbReference>
<evidence type="ECO:0000313" key="2">
    <source>
        <dbReference type="EMBL" id="SCW03749.1"/>
    </source>
</evidence>
<dbReference type="Proteomes" id="UP000190831">
    <property type="component" value="Chromosome G"/>
</dbReference>
<name>A0A1G4MIP1_LACFM</name>
<dbReference type="PANTHER" id="PTHR28029:SF1">
    <property type="entry name" value="PROTEIN ILM1"/>
    <property type="match status" value="1"/>
</dbReference>
<keyword evidence="1" id="KW-0812">Transmembrane</keyword>